<feature type="domain" description="Major facilitator superfamily (MFS) profile" evidence="8">
    <location>
        <begin position="23"/>
        <end position="463"/>
    </location>
</feature>
<protein>
    <submittedName>
        <fullName evidence="9">MFS transporter</fullName>
    </submittedName>
</protein>
<organism evidence="9 10">
    <name type="scientific">Streptomyces marispadix</name>
    <dbReference type="NCBI Taxonomy" id="2922868"/>
    <lineage>
        <taxon>Bacteria</taxon>
        <taxon>Bacillati</taxon>
        <taxon>Actinomycetota</taxon>
        <taxon>Actinomycetes</taxon>
        <taxon>Kitasatosporales</taxon>
        <taxon>Streptomycetaceae</taxon>
        <taxon>Streptomyces</taxon>
    </lineage>
</organism>
<comment type="subcellular location">
    <subcellularLocation>
        <location evidence="1">Cell membrane</location>
        <topology evidence="1">Multi-pass membrane protein</topology>
    </subcellularLocation>
</comment>
<keyword evidence="3 7" id="KW-0812">Transmembrane</keyword>
<dbReference type="RefSeq" id="WP_241057376.1">
    <property type="nucleotide sequence ID" value="NZ_JAKWJU010000002.1"/>
</dbReference>
<dbReference type="Pfam" id="PF07690">
    <property type="entry name" value="MFS_1"/>
    <property type="match status" value="1"/>
</dbReference>
<evidence type="ECO:0000313" key="10">
    <source>
        <dbReference type="Proteomes" id="UP001166784"/>
    </source>
</evidence>
<gene>
    <name evidence="9" type="ORF">MMA15_03055</name>
</gene>
<reference evidence="9" key="2">
    <citation type="journal article" date="2023" name="Int. J. Syst. Evol. Microbiol.">
        <title>Streptomyces marispadix sp. nov., isolated from marine beach sediment of the Northern Coast of Portugal.</title>
        <authorList>
            <person name="dos Santos J.D.N."/>
            <person name="Vitorino I.R."/>
            <person name="Kallscheuer N."/>
            <person name="Srivastava A."/>
            <person name="Krautwurst S."/>
            <person name="Marz M."/>
            <person name="Jogler C."/>
            <person name="Lobo Da Cunha A."/>
            <person name="Catita J."/>
            <person name="Goncalves H."/>
            <person name="Gonzalez I."/>
            <person name="Reyes F."/>
            <person name="Lage O.M."/>
        </authorList>
    </citation>
    <scope>NUCLEOTIDE SEQUENCE</scope>
    <source>
        <strain evidence="9">M600PL45_2</strain>
    </source>
</reference>
<feature type="transmembrane region" description="Helical" evidence="7">
    <location>
        <begin position="86"/>
        <end position="108"/>
    </location>
</feature>
<feature type="transmembrane region" description="Helical" evidence="7">
    <location>
        <begin position="315"/>
        <end position="336"/>
    </location>
</feature>
<feature type="transmembrane region" description="Helical" evidence="7">
    <location>
        <begin position="438"/>
        <end position="458"/>
    </location>
</feature>
<dbReference type="CDD" id="cd17319">
    <property type="entry name" value="MFS_ExuT_GudP_like"/>
    <property type="match status" value="1"/>
</dbReference>
<feature type="transmembrane region" description="Helical" evidence="7">
    <location>
        <begin position="373"/>
        <end position="395"/>
    </location>
</feature>
<keyword evidence="10" id="KW-1185">Reference proteome</keyword>
<feature type="region of interest" description="Disordered" evidence="6">
    <location>
        <begin position="244"/>
        <end position="264"/>
    </location>
</feature>
<reference evidence="9" key="1">
    <citation type="submission" date="2022-03" db="EMBL/GenBank/DDBJ databases">
        <authorList>
            <person name="Santos J.D.N."/>
            <person name="Kallscheuer N."/>
            <person name="Jogler C."/>
            <person name="Lage O.M."/>
        </authorList>
    </citation>
    <scope>NUCLEOTIDE SEQUENCE</scope>
    <source>
        <strain evidence="9">M600PL45_2</strain>
    </source>
</reference>
<evidence type="ECO:0000256" key="3">
    <source>
        <dbReference type="ARBA" id="ARBA00022692"/>
    </source>
</evidence>
<feature type="transmembrane region" description="Helical" evidence="7">
    <location>
        <begin position="20"/>
        <end position="36"/>
    </location>
</feature>
<keyword evidence="4 7" id="KW-1133">Transmembrane helix</keyword>
<dbReference type="PANTHER" id="PTHR43791:SF100">
    <property type="entry name" value="SUGAR TRANSPORTER"/>
    <property type="match status" value="1"/>
</dbReference>
<name>A0ABS9ST16_9ACTN</name>
<dbReference type="Proteomes" id="UP001166784">
    <property type="component" value="Unassembled WGS sequence"/>
</dbReference>
<feature type="compositionally biased region" description="Gly residues" evidence="6">
    <location>
        <begin position="248"/>
        <end position="257"/>
    </location>
</feature>
<feature type="transmembrane region" description="Helical" evidence="7">
    <location>
        <begin position="402"/>
        <end position="426"/>
    </location>
</feature>
<feature type="transmembrane region" description="Helical" evidence="7">
    <location>
        <begin position="56"/>
        <end position="74"/>
    </location>
</feature>
<evidence type="ECO:0000313" key="9">
    <source>
        <dbReference type="EMBL" id="MCH6159430.1"/>
    </source>
</evidence>
<feature type="transmembrane region" description="Helical" evidence="7">
    <location>
        <begin position="282"/>
        <end position="303"/>
    </location>
</feature>
<dbReference type="InterPro" id="IPR036259">
    <property type="entry name" value="MFS_trans_sf"/>
</dbReference>
<dbReference type="SUPFAM" id="SSF103473">
    <property type="entry name" value="MFS general substrate transporter"/>
    <property type="match status" value="1"/>
</dbReference>
<evidence type="ECO:0000256" key="5">
    <source>
        <dbReference type="ARBA" id="ARBA00023136"/>
    </source>
</evidence>
<evidence type="ECO:0000256" key="1">
    <source>
        <dbReference type="ARBA" id="ARBA00004651"/>
    </source>
</evidence>
<feature type="transmembrane region" description="Helical" evidence="7">
    <location>
        <begin position="177"/>
        <end position="198"/>
    </location>
</feature>
<evidence type="ECO:0000256" key="6">
    <source>
        <dbReference type="SAM" id="MobiDB-lite"/>
    </source>
</evidence>
<feature type="transmembrane region" description="Helical" evidence="7">
    <location>
        <begin position="114"/>
        <end position="136"/>
    </location>
</feature>
<dbReference type="InterPro" id="IPR020846">
    <property type="entry name" value="MFS_dom"/>
</dbReference>
<sequence length="489" mass="50971">MTAASPSRAGSVGFWSSTRARYLMPIAFITYSLAYLDKSNYAIASAGGMAEELHLSAGLDSLIAASFFLGYFFFQIPGTIYAEQRSVRRMVAGSTVAWGLLATAQGVLSSPGQLIAVRFALGVVEGAVLPSLVLLLSRWFTKGERSRANTLLILGNPITVMWLSVLSGWLIEVSDWRTMFVVEGLPSVVWGLLCLKLIKDRPDEARWMSAHDREELRAALAAEQRATAESPGSALTGAEIAAAADGSQGPGVPGGTGAPATTADAPRAGAADYKKVLRSRPVVVLAAQYFFWSFGMYGFIFWLPSIVKKASGEGIGATGLISAIPYAFAVVAMLVNSRMSDRTGRRRAAVWPWLATGALALFASYLAGANFPLALTLLTVAGLCMYAPYGPYFAFVSELAPAGVAGAAVAAVNSFGALGSFAGTYLVGWVRGTPLGDAGAFGFMAACTLVSAALMFGVREPKVTPSATGTVSGRPHTAAPTAASGGGRG</sequence>
<evidence type="ECO:0000256" key="2">
    <source>
        <dbReference type="ARBA" id="ARBA00022448"/>
    </source>
</evidence>
<feature type="transmembrane region" description="Helical" evidence="7">
    <location>
        <begin position="148"/>
        <end position="171"/>
    </location>
</feature>
<evidence type="ECO:0000256" key="4">
    <source>
        <dbReference type="ARBA" id="ARBA00022989"/>
    </source>
</evidence>
<evidence type="ECO:0000259" key="8">
    <source>
        <dbReference type="PROSITE" id="PS50850"/>
    </source>
</evidence>
<keyword evidence="2" id="KW-0813">Transport</keyword>
<dbReference type="PANTHER" id="PTHR43791">
    <property type="entry name" value="PERMEASE-RELATED"/>
    <property type="match status" value="1"/>
</dbReference>
<feature type="region of interest" description="Disordered" evidence="6">
    <location>
        <begin position="465"/>
        <end position="489"/>
    </location>
</feature>
<feature type="transmembrane region" description="Helical" evidence="7">
    <location>
        <begin position="348"/>
        <end position="367"/>
    </location>
</feature>
<dbReference type="InterPro" id="IPR011701">
    <property type="entry name" value="MFS"/>
</dbReference>
<evidence type="ECO:0000256" key="7">
    <source>
        <dbReference type="SAM" id="Phobius"/>
    </source>
</evidence>
<accession>A0ABS9ST16</accession>
<proteinExistence type="predicted"/>
<dbReference type="EMBL" id="JAKWJU010000002">
    <property type="protein sequence ID" value="MCH6159430.1"/>
    <property type="molecule type" value="Genomic_DNA"/>
</dbReference>
<keyword evidence="5 7" id="KW-0472">Membrane</keyword>
<dbReference type="Gene3D" id="1.20.1250.20">
    <property type="entry name" value="MFS general substrate transporter like domains"/>
    <property type="match status" value="2"/>
</dbReference>
<comment type="caution">
    <text evidence="9">The sequence shown here is derived from an EMBL/GenBank/DDBJ whole genome shotgun (WGS) entry which is preliminary data.</text>
</comment>
<dbReference type="PROSITE" id="PS50850">
    <property type="entry name" value="MFS"/>
    <property type="match status" value="1"/>
</dbReference>